<accession>R4XDJ0</accession>
<name>R4XDJ0_TAPDE</name>
<dbReference type="EMBL" id="CAHR02000188">
    <property type="protein sequence ID" value="CCG83905.1"/>
    <property type="molecule type" value="Genomic_DNA"/>
</dbReference>
<dbReference type="Proteomes" id="UP000013776">
    <property type="component" value="Unassembled WGS sequence"/>
</dbReference>
<evidence type="ECO:0000313" key="2">
    <source>
        <dbReference type="Proteomes" id="UP000013776"/>
    </source>
</evidence>
<organism evidence="1 2">
    <name type="scientific">Taphrina deformans (strain PYCC 5710 / ATCC 11124 / CBS 356.35 / IMI 108563 / JCM 9778 / NBRC 8474)</name>
    <name type="common">Peach leaf curl fungus</name>
    <name type="synonym">Lalaria deformans</name>
    <dbReference type="NCBI Taxonomy" id="1097556"/>
    <lineage>
        <taxon>Eukaryota</taxon>
        <taxon>Fungi</taxon>
        <taxon>Dikarya</taxon>
        <taxon>Ascomycota</taxon>
        <taxon>Taphrinomycotina</taxon>
        <taxon>Taphrinomycetes</taxon>
        <taxon>Taphrinales</taxon>
        <taxon>Taphrinaceae</taxon>
        <taxon>Taphrina</taxon>
    </lineage>
</organism>
<dbReference type="VEuPathDB" id="FungiDB:TAPDE_004241"/>
<comment type="caution">
    <text evidence="1">The sequence shown here is derived from an EMBL/GenBank/DDBJ whole genome shotgun (WGS) entry which is preliminary data.</text>
</comment>
<gene>
    <name evidence="1" type="ORF">TAPDE_004241</name>
</gene>
<reference evidence="1 2" key="1">
    <citation type="journal article" date="2013" name="MBio">
        <title>Genome sequencing of the plant pathogen Taphrina deformans, the causal agent of peach leaf curl.</title>
        <authorList>
            <person name="Cisse O.H."/>
            <person name="Almeida J.M.G.C.F."/>
            <person name="Fonseca A."/>
            <person name="Kumar A.A."/>
            <person name="Salojaervi J."/>
            <person name="Overmyer K."/>
            <person name="Hauser P.M."/>
            <person name="Pagni M."/>
        </authorList>
    </citation>
    <scope>NUCLEOTIDE SEQUENCE [LARGE SCALE GENOMIC DNA]</scope>
    <source>
        <strain evidence="2">PYCC 5710 / ATCC 11124 / CBS 356.35 / IMI 108563 / JCM 9778 / NBRC 8474</strain>
    </source>
</reference>
<sequence>MFLALFYSNNYLHTYLSNYFDYYFDNYFNNYFDNFFNDYSDGFYGNYFDGSFNNYFDNSFVRGIELEVLKTFPKSYLGQGLELNLGMIQASSKVVQETWIIPDLLREPMCQQNFVVKCQGHAVNGDWRTQFGTVLT</sequence>
<evidence type="ECO:0000313" key="1">
    <source>
        <dbReference type="EMBL" id="CCG83905.1"/>
    </source>
</evidence>
<protein>
    <submittedName>
        <fullName evidence="1">Uncharacterized protein</fullName>
    </submittedName>
</protein>
<proteinExistence type="predicted"/>
<keyword evidence="2" id="KW-1185">Reference proteome</keyword>
<dbReference type="AlphaFoldDB" id="R4XDJ0"/>